<dbReference type="OrthoDB" id="8421354at2"/>
<comment type="caution">
    <text evidence="2">The sequence shown here is derived from an EMBL/GenBank/DDBJ whole genome shotgun (WGS) entry which is preliminary data.</text>
</comment>
<evidence type="ECO:0000256" key="1">
    <source>
        <dbReference type="SAM" id="MobiDB-lite"/>
    </source>
</evidence>
<gene>
    <name evidence="2" type="ORF">GHK62_17495</name>
</gene>
<keyword evidence="3" id="KW-1185">Reference proteome</keyword>
<proteinExistence type="predicted"/>
<feature type="compositionally biased region" description="Acidic residues" evidence="1">
    <location>
        <begin position="50"/>
        <end position="66"/>
    </location>
</feature>
<name>A0A6N7LIC2_SINTE</name>
<evidence type="ECO:0000313" key="3">
    <source>
        <dbReference type="Proteomes" id="UP000439983"/>
    </source>
</evidence>
<sequence length="86" mass="9444">MIASPKEPVRQTAETPDEESAETGPGLSRPEDAKPVDQGRIPPVRSTDEANIDPEDVLPDDEEEQSIADNPSREEIRFGNVKPPRP</sequence>
<protein>
    <submittedName>
        <fullName evidence="2">Uncharacterized protein</fullName>
    </submittedName>
</protein>
<feature type="region of interest" description="Disordered" evidence="1">
    <location>
        <begin position="1"/>
        <end position="86"/>
    </location>
</feature>
<organism evidence="2 3">
    <name type="scientific">Sinorhizobium terangae</name>
    <dbReference type="NCBI Taxonomy" id="110322"/>
    <lineage>
        <taxon>Bacteria</taxon>
        <taxon>Pseudomonadati</taxon>
        <taxon>Pseudomonadota</taxon>
        <taxon>Alphaproteobacteria</taxon>
        <taxon>Hyphomicrobiales</taxon>
        <taxon>Rhizobiaceae</taxon>
        <taxon>Sinorhizobium/Ensifer group</taxon>
        <taxon>Sinorhizobium</taxon>
    </lineage>
</organism>
<accession>A0A6N7LIC2</accession>
<reference evidence="2 3" key="1">
    <citation type="journal article" date="2013" name="Genome Biol.">
        <title>Comparative genomics of the core and accessory genomes of 48 Sinorhizobium strains comprising five genospecies.</title>
        <authorList>
            <person name="Sugawara M."/>
            <person name="Epstein B."/>
            <person name="Badgley B.D."/>
            <person name="Unno T."/>
            <person name="Xu L."/>
            <person name="Reese J."/>
            <person name="Gyaneshwar P."/>
            <person name="Denny R."/>
            <person name="Mudge J."/>
            <person name="Bharti A.K."/>
            <person name="Farmer A.D."/>
            <person name="May G.D."/>
            <person name="Woodward J.E."/>
            <person name="Medigue C."/>
            <person name="Vallenet D."/>
            <person name="Lajus A."/>
            <person name="Rouy Z."/>
            <person name="Martinez-Vaz B."/>
            <person name="Tiffin P."/>
            <person name="Young N.D."/>
            <person name="Sadowsky M.J."/>
        </authorList>
    </citation>
    <scope>NUCLEOTIDE SEQUENCE [LARGE SCALE GENOMIC DNA]</scope>
    <source>
        <strain evidence="2 3">USDA4894</strain>
    </source>
</reference>
<evidence type="ECO:0000313" key="2">
    <source>
        <dbReference type="EMBL" id="MQX16504.1"/>
    </source>
</evidence>
<dbReference type="Proteomes" id="UP000439983">
    <property type="component" value="Unassembled WGS sequence"/>
</dbReference>
<dbReference type="AlphaFoldDB" id="A0A6N7LIC2"/>
<dbReference type="EMBL" id="WITC01000061">
    <property type="protein sequence ID" value="MQX16504.1"/>
    <property type="molecule type" value="Genomic_DNA"/>
</dbReference>